<dbReference type="CDD" id="cd06599">
    <property type="entry name" value="GH31_glycosidase_Aec37"/>
    <property type="match status" value="1"/>
</dbReference>
<dbReference type="InterPro" id="IPR011013">
    <property type="entry name" value="Gal_mutarotase_sf_dom"/>
</dbReference>
<keyword evidence="2" id="KW-0378">Hydrolase</keyword>
<dbReference type="Pfam" id="PF21365">
    <property type="entry name" value="Glyco_hydro_31_3rd"/>
    <property type="match status" value="1"/>
</dbReference>
<dbReference type="InterPro" id="IPR017853">
    <property type="entry name" value="GH"/>
</dbReference>
<sequence length="804" mass="88845">MKRATLSDPPRFTLTERARGRVTLTADTGAIAHVFVLEEDVMRFLLLPTGVVTSPPSWAIAPGAEDIAEPGRDRMSTEDFSCPDAAIAGEDGVLRIETARLRLTIRLHGLHCTWEQRDGDGWIAMAADRPTQAYDFGWWDGRAHHYVARQPGDRFFGLGDRAGDVDRAGRRFRLTNLDPMGFDAEHSDPLYKSIPYLLVADAAGRCHGAFYDSVADVTVDLGRELDNYHGLYRHVVADAGDLDLWMIAGPDPLAVTRRFTWLTGRPALMPLWSLGYSGSTMTYTDAPDASAQMAGFLEKCAEHDLGCTSFHLSSGYTSIGDKRYVFHWNRDKFPDPAAFVTSYAEAAVRLVPNIKPALLRSHPRYGEVASAGLFVSDADGTPVEAQFWDEVGSYLDFTKPEAARWWREQVTTALLDTGIEASWNDNNEYELWDSRARFAGFGAPCAAAAMRPVQPMLMMRASRRAQQEARPDRRPYVVTRSGMAGLHRYAQTWSGDNRTEWKTIRYNARQSIGLALSGVSNSGHDIGGFSGPAPSPELLVRWVQAGVLMPRFSIHSWNDDRTVNEPWMYPEVLPAIRRLMALRQTLLPFLYDLLHRYHTEYEPMVRPTWLDFPGDPLCWAESDDHLLGPALLVPLVCEPGVTMRSLRLPAGADWIDVWSGERAAGGHMITLDAPLDGPPPLLARAGTAMLVDLAVGGWRPRPYQRGLWLFPPRAGAFACDALEDAGDGDGPVDRWRLSGSADAARIDVTLGREGPGTIGDGRVALLLPPGDRRTLLVNGGEGERVTIDGRDGVLLTIRPGEHPR</sequence>
<accession>A0A1B3ZFW9</accession>
<keyword evidence="2" id="KW-0326">Glycosidase</keyword>
<protein>
    <submittedName>
        <fullName evidence="6">Alpha-glucosidase</fullName>
    </submittedName>
</protein>
<dbReference type="PANTHER" id="PTHR22762:SF165">
    <property type="entry name" value="PUTATIVE (AFU_ORTHOLOGUE AFUA_1G06560)-RELATED"/>
    <property type="match status" value="1"/>
</dbReference>
<dbReference type="PANTHER" id="PTHR22762">
    <property type="entry name" value="ALPHA-GLUCOSIDASE"/>
    <property type="match status" value="1"/>
</dbReference>
<gene>
    <name evidence="6" type="ORF">AWL63_22490</name>
</gene>
<dbReference type="Gene3D" id="2.60.40.1760">
    <property type="entry name" value="glycosyl hydrolase (family 31)"/>
    <property type="match status" value="1"/>
</dbReference>
<dbReference type="SUPFAM" id="SSF51011">
    <property type="entry name" value="Glycosyl hydrolase domain"/>
    <property type="match status" value="1"/>
</dbReference>
<dbReference type="OrthoDB" id="176168at2"/>
<evidence type="ECO:0000259" key="5">
    <source>
        <dbReference type="Pfam" id="PF21365"/>
    </source>
</evidence>
<evidence type="ECO:0000256" key="2">
    <source>
        <dbReference type="RuleBase" id="RU361185"/>
    </source>
</evidence>
<feature type="domain" description="Glycosyl hydrolase family 31 C-terminal" evidence="5">
    <location>
        <begin position="602"/>
        <end position="687"/>
    </location>
</feature>
<evidence type="ECO:0000259" key="4">
    <source>
        <dbReference type="Pfam" id="PF13802"/>
    </source>
</evidence>
<dbReference type="Pfam" id="PF01055">
    <property type="entry name" value="Glyco_hydro_31_2nd"/>
    <property type="match status" value="1"/>
</dbReference>
<dbReference type="Gene3D" id="3.20.20.80">
    <property type="entry name" value="Glycosidases"/>
    <property type="match status" value="1"/>
</dbReference>
<dbReference type="SUPFAM" id="SSF74650">
    <property type="entry name" value="Galactose mutarotase-like"/>
    <property type="match status" value="1"/>
</dbReference>
<keyword evidence="7" id="KW-1185">Reference proteome</keyword>
<comment type="similarity">
    <text evidence="1 2">Belongs to the glycosyl hydrolase 31 family.</text>
</comment>
<dbReference type="KEGG" id="span:AWL63_22490"/>
<evidence type="ECO:0000256" key="1">
    <source>
        <dbReference type="ARBA" id="ARBA00007806"/>
    </source>
</evidence>
<dbReference type="GO" id="GO:0004553">
    <property type="term" value="F:hydrolase activity, hydrolyzing O-glycosyl compounds"/>
    <property type="evidence" value="ECO:0007669"/>
    <property type="project" value="InterPro"/>
</dbReference>
<dbReference type="InterPro" id="IPR013780">
    <property type="entry name" value="Glyco_hydro_b"/>
</dbReference>
<feature type="domain" description="Glycoside hydrolase family 31 N-terminal" evidence="4">
    <location>
        <begin position="33"/>
        <end position="220"/>
    </location>
</feature>
<dbReference type="SUPFAM" id="SSF51445">
    <property type="entry name" value="(Trans)glycosidases"/>
    <property type="match status" value="1"/>
</dbReference>
<dbReference type="GO" id="GO:0030246">
    <property type="term" value="F:carbohydrate binding"/>
    <property type="evidence" value="ECO:0007669"/>
    <property type="project" value="InterPro"/>
</dbReference>
<dbReference type="GO" id="GO:0005975">
    <property type="term" value="P:carbohydrate metabolic process"/>
    <property type="evidence" value="ECO:0007669"/>
    <property type="project" value="InterPro"/>
</dbReference>
<evidence type="ECO:0000259" key="3">
    <source>
        <dbReference type="Pfam" id="PF01055"/>
    </source>
</evidence>
<organism evidence="6 7">
    <name type="scientific">Sphingomonas panacis</name>
    <dbReference type="NCBI Taxonomy" id="1560345"/>
    <lineage>
        <taxon>Bacteria</taxon>
        <taxon>Pseudomonadati</taxon>
        <taxon>Pseudomonadota</taxon>
        <taxon>Alphaproteobacteria</taxon>
        <taxon>Sphingomonadales</taxon>
        <taxon>Sphingomonadaceae</taxon>
        <taxon>Sphingomonas</taxon>
    </lineage>
</organism>
<evidence type="ECO:0000313" key="6">
    <source>
        <dbReference type="EMBL" id="AOH86314.1"/>
    </source>
</evidence>
<dbReference type="Gene3D" id="2.60.40.1180">
    <property type="entry name" value="Golgi alpha-mannosidase II"/>
    <property type="match status" value="1"/>
</dbReference>
<dbReference type="STRING" id="1560345.AWL63_22490"/>
<evidence type="ECO:0000313" key="7">
    <source>
        <dbReference type="Proteomes" id="UP000094256"/>
    </source>
</evidence>
<dbReference type="InterPro" id="IPR000322">
    <property type="entry name" value="Glyco_hydro_31_TIM"/>
</dbReference>
<dbReference type="Pfam" id="PF13802">
    <property type="entry name" value="Gal_mutarotas_2"/>
    <property type="match status" value="1"/>
</dbReference>
<proteinExistence type="inferred from homology"/>
<dbReference type="CDD" id="cd14752">
    <property type="entry name" value="GH31_N"/>
    <property type="match status" value="1"/>
</dbReference>
<feature type="domain" description="Glycoside hydrolase family 31 TIM barrel" evidence="3">
    <location>
        <begin position="266"/>
        <end position="593"/>
    </location>
</feature>
<name>A0A1B3ZFW9_9SPHN</name>
<dbReference type="Proteomes" id="UP000094256">
    <property type="component" value="Chromosome"/>
</dbReference>
<dbReference type="EMBL" id="CP014168">
    <property type="protein sequence ID" value="AOH86314.1"/>
    <property type="molecule type" value="Genomic_DNA"/>
</dbReference>
<dbReference type="RefSeq" id="WP_069206823.1">
    <property type="nucleotide sequence ID" value="NZ_CP014168.1"/>
</dbReference>
<dbReference type="InterPro" id="IPR025887">
    <property type="entry name" value="Glyco_hydro_31_N_dom"/>
</dbReference>
<reference evidence="6 7" key="1">
    <citation type="submission" date="2016-01" db="EMBL/GenBank/DDBJ databases">
        <title>Complete genome and mega plasmid sequence of Sphingomonas panacis DCY99 elicits systemic resistance in rice to Xanthomonas oryzae.</title>
        <authorList>
            <person name="Kim Y.J."/>
            <person name="Yang D.C."/>
            <person name="Sing P."/>
        </authorList>
    </citation>
    <scope>NUCLEOTIDE SEQUENCE [LARGE SCALE GENOMIC DNA]</scope>
    <source>
        <strain evidence="6 7">DCY99</strain>
    </source>
</reference>
<dbReference type="InterPro" id="IPR048395">
    <property type="entry name" value="Glyco_hydro_31_C"/>
</dbReference>
<dbReference type="AlphaFoldDB" id="A0A1B3ZFW9"/>